<keyword evidence="3" id="KW-0285">Flavoprotein</keyword>
<feature type="binding site" evidence="5">
    <location>
        <position position="215"/>
    </location>
    <ligand>
        <name>FAD</name>
        <dbReference type="ChEBI" id="CHEBI:57692"/>
    </ligand>
</feature>
<dbReference type="Pfam" id="PF05199">
    <property type="entry name" value="GMC_oxred_C"/>
    <property type="match status" value="1"/>
</dbReference>
<keyword evidence="4 5" id="KW-0274">FAD</keyword>
<evidence type="ECO:0000259" key="6">
    <source>
        <dbReference type="PROSITE" id="PS00624"/>
    </source>
</evidence>
<dbReference type="GO" id="GO:0016614">
    <property type="term" value="F:oxidoreductase activity, acting on CH-OH group of donors"/>
    <property type="evidence" value="ECO:0007669"/>
    <property type="project" value="InterPro"/>
</dbReference>
<dbReference type="Proteomes" id="UP000594975">
    <property type="component" value="Chromosome"/>
</dbReference>
<dbReference type="GO" id="GO:0050660">
    <property type="term" value="F:flavin adenine dinucleotide binding"/>
    <property type="evidence" value="ECO:0007669"/>
    <property type="project" value="InterPro"/>
</dbReference>
<feature type="binding site" evidence="5">
    <location>
        <position position="444"/>
    </location>
    <ligand>
        <name>substrate</name>
    </ligand>
</feature>
<dbReference type="RefSeq" id="WP_129357552.1">
    <property type="nucleotide sequence ID" value="NZ_CP065738.1"/>
</dbReference>
<dbReference type="PROSITE" id="PS00624">
    <property type="entry name" value="GMC_OXRED_2"/>
    <property type="match status" value="1"/>
</dbReference>
<dbReference type="EMBL" id="CP065738">
    <property type="protein sequence ID" value="QPT53336.1"/>
    <property type="molecule type" value="Genomic_DNA"/>
</dbReference>
<sequence length="508" mass="54909">METEYLIIGAGSAGNVLTRRLLDAGHTVTLVEAGAQDTNPDIAHFRDLGRIWHSAQDWDFQTAPQSGANGRRLHLPRGKVMGGSHALNAGIWVRGARQDYDAWAYSGCPGWGWEDVLPYFRKIETFDGGASETRGGEGLLDVRGDFERNPIQEAMVVAAQQAGFPLNPDYNSGDPEGVSRMQLTIRDGKRFNTWHAYLRPVVEQDGLVLITGAVVRRLILDGGRAVGVELEQDGEIRELRAERVVLCAGAIGSPEILLRSGIGPREHLEEIGVPVLADLPGVGANLHDHLLVPVIFSTDEEHPVPEATDAPAEVHLFAKSTPDQAVPDTQPIFFSVPMYSEGYGAGEMPGPEKGFTLMAGLVRPQSRGRLRLRGPDPADPAIIDLDALGVRADVEALMASVRHCQAIGAQTALAEEWGAREVWPGENIPADRLEEYVRDSVVTYHHQVGTCAMGTHRNAVVDPRSMAVHGVRNLHVADASVMPTVPTGNTNAPTIMIAEKAADLLLGR</sequence>
<dbReference type="InterPro" id="IPR007867">
    <property type="entry name" value="GMC_OxRtase_C"/>
</dbReference>
<name>A0A7T3CFR5_9MICC</name>
<reference evidence="7 8" key="1">
    <citation type="submission" date="2020-12" db="EMBL/GenBank/DDBJ databases">
        <title>FDA dAtabase for Regulatory Grade micrObial Sequences (FDA-ARGOS): Supporting development and validation of Infectious Disease Dx tests.</title>
        <authorList>
            <person name="Sproer C."/>
            <person name="Gronow S."/>
            <person name="Severitt S."/>
            <person name="Schroder I."/>
            <person name="Tallon L."/>
            <person name="Sadzewicz L."/>
            <person name="Zhao X."/>
            <person name="Boylan J."/>
            <person name="Ott S."/>
            <person name="Bowen H."/>
            <person name="Vavikolanu K."/>
            <person name="Mehta A."/>
            <person name="Aluvathingal J."/>
            <person name="Nadendla S."/>
            <person name="Lowell S."/>
            <person name="Myers T."/>
            <person name="Yan Y."/>
            <person name="Sichtig H."/>
        </authorList>
    </citation>
    <scope>NUCLEOTIDE SEQUENCE [LARGE SCALE GENOMIC DNA]</scope>
    <source>
        <strain evidence="7 8">FDAARGOS_864</strain>
    </source>
</reference>
<dbReference type="InterPro" id="IPR036188">
    <property type="entry name" value="FAD/NAD-bd_sf"/>
</dbReference>
<dbReference type="PANTHER" id="PTHR11552:SF147">
    <property type="entry name" value="CHOLINE DEHYDROGENASE, MITOCHONDRIAL"/>
    <property type="match status" value="1"/>
</dbReference>
<evidence type="ECO:0000313" key="7">
    <source>
        <dbReference type="EMBL" id="QPT53336.1"/>
    </source>
</evidence>
<dbReference type="SUPFAM" id="SSF51905">
    <property type="entry name" value="FAD/NAD(P)-binding domain"/>
    <property type="match status" value="1"/>
</dbReference>
<dbReference type="SUPFAM" id="SSF54373">
    <property type="entry name" value="FAD-linked reductases, C-terminal domain"/>
    <property type="match status" value="1"/>
</dbReference>
<comment type="similarity">
    <text evidence="2">Belongs to the GMC oxidoreductase family.</text>
</comment>
<dbReference type="Pfam" id="PF00732">
    <property type="entry name" value="GMC_oxred_N"/>
    <property type="match status" value="1"/>
</dbReference>
<accession>A0A7T3CFR5</accession>
<evidence type="ECO:0000256" key="3">
    <source>
        <dbReference type="ARBA" id="ARBA00022630"/>
    </source>
</evidence>
<organism evidence="7 8">
    <name type="scientific">Rothia kristinae</name>
    <dbReference type="NCBI Taxonomy" id="37923"/>
    <lineage>
        <taxon>Bacteria</taxon>
        <taxon>Bacillati</taxon>
        <taxon>Actinomycetota</taxon>
        <taxon>Actinomycetes</taxon>
        <taxon>Micrococcales</taxon>
        <taxon>Micrococcaceae</taxon>
        <taxon>Rothia</taxon>
    </lineage>
</organism>
<feature type="domain" description="Glucose-methanol-choline oxidoreductase N-terminal" evidence="6">
    <location>
        <begin position="249"/>
        <end position="263"/>
    </location>
</feature>
<evidence type="ECO:0000256" key="2">
    <source>
        <dbReference type="ARBA" id="ARBA00010790"/>
    </source>
</evidence>
<gene>
    <name evidence="7" type="ORF">I6G21_08695</name>
</gene>
<dbReference type="PANTHER" id="PTHR11552">
    <property type="entry name" value="GLUCOSE-METHANOL-CHOLINE GMC OXIDOREDUCTASE"/>
    <property type="match status" value="1"/>
</dbReference>
<feature type="binding site" evidence="5">
    <location>
        <position position="80"/>
    </location>
    <ligand>
        <name>FAD</name>
        <dbReference type="ChEBI" id="CHEBI:57692"/>
    </ligand>
</feature>
<evidence type="ECO:0000256" key="5">
    <source>
        <dbReference type="PIRSR" id="PIRSR000137-2"/>
    </source>
</evidence>
<dbReference type="InterPro" id="IPR012132">
    <property type="entry name" value="GMC_OxRdtase"/>
</dbReference>
<dbReference type="PIRSF" id="PIRSF000137">
    <property type="entry name" value="Alcohol_oxidase"/>
    <property type="match status" value="1"/>
</dbReference>
<dbReference type="InterPro" id="IPR000172">
    <property type="entry name" value="GMC_OxRdtase_N"/>
</dbReference>
<dbReference type="Gene3D" id="3.50.50.60">
    <property type="entry name" value="FAD/NAD(P)-binding domain"/>
    <property type="match status" value="1"/>
</dbReference>
<protein>
    <submittedName>
        <fullName evidence="7">GMC family oxidoreductase N-terminal domain-containing protein</fullName>
    </submittedName>
</protein>
<proteinExistence type="inferred from homology"/>
<dbReference type="KEGG" id="rkr:I6G21_08695"/>
<comment type="cofactor">
    <cofactor evidence="1 5">
        <name>FAD</name>
        <dbReference type="ChEBI" id="CHEBI:57692"/>
    </cofactor>
</comment>
<dbReference type="AlphaFoldDB" id="A0A7T3CFR5"/>
<dbReference type="GeneID" id="61263467"/>
<evidence type="ECO:0000256" key="1">
    <source>
        <dbReference type="ARBA" id="ARBA00001974"/>
    </source>
</evidence>
<evidence type="ECO:0000256" key="4">
    <source>
        <dbReference type="ARBA" id="ARBA00022827"/>
    </source>
</evidence>
<dbReference type="Gene3D" id="3.30.560.10">
    <property type="entry name" value="Glucose Oxidase, domain 3"/>
    <property type="match status" value="1"/>
</dbReference>
<evidence type="ECO:0000313" key="8">
    <source>
        <dbReference type="Proteomes" id="UP000594975"/>
    </source>
</evidence>